<dbReference type="NCBIfam" id="TIGR01643">
    <property type="entry name" value="YD_repeat_2x"/>
    <property type="match status" value="13"/>
</dbReference>
<dbReference type="InterPro" id="IPR013320">
    <property type="entry name" value="ConA-like_dom_sf"/>
</dbReference>
<dbReference type="PROSITE" id="PS50025">
    <property type="entry name" value="LAM_G_DOMAIN"/>
    <property type="match status" value="1"/>
</dbReference>
<keyword evidence="2" id="KW-0677">Repeat</keyword>
<feature type="domain" description="Laminin G" evidence="5">
    <location>
        <begin position="1184"/>
        <end position="1370"/>
    </location>
</feature>
<dbReference type="Gene3D" id="2.180.10.10">
    <property type="entry name" value="RHS repeat-associated core"/>
    <property type="match status" value="4"/>
</dbReference>
<organism evidence="6 7">
    <name type="scientific">Planosporangium mesophilum</name>
    <dbReference type="NCBI Taxonomy" id="689768"/>
    <lineage>
        <taxon>Bacteria</taxon>
        <taxon>Bacillati</taxon>
        <taxon>Actinomycetota</taxon>
        <taxon>Actinomycetes</taxon>
        <taxon>Micromonosporales</taxon>
        <taxon>Micromonosporaceae</taxon>
        <taxon>Planosporangium</taxon>
    </lineage>
</organism>
<dbReference type="PANTHER" id="PTHR32305:SF15">
    <property type="entry name" value="PROTEIN RHSA-RELATED"/>
    <property type="match status" value="1"/>
</dbReference>
<gene>
    <name evidence="6" type="ORF">Pme01_28790</name>
</gene>
<dbReference type="Pfam" id="PF20148">
    <property type="entry name" value="DUF6531"/>
    <property type="match status" value="1"/>
</dbReference>
<proteinExistence type="predicted"/>
<evidence type="ECO:0000256" key="2">
    <source>
        <dbReference type="ARBA" id="ARBA00022737"/>
    </source>
</evidence>
<dbReference type="CDD" id="cd00110">
    <property type="entry name" value="LamG"/>
    <property type="match status" value="1"/>
</dbReference>
<comment type="caution">
    <text evidence="6">The sequence shown here is derived from an EMBL/GenBank/DDBJ whole genome shotgun (WGS) entry which is preliminary data.</text>
</comment>
<dbReference type="SUPFAM" id="SSF49899">
    <property type="entry name" value="Concanavalin A-like lectins/glucanases"/>
    <property type="match status" value="3"/>
</dbReference>
<feature type="region of interest" description="Disordered" evidence="4">
    <location>
        <begin position="1595"/>
        <end position="1620"/>
    </location>
</feature>
<evidence type="ECO:0000256" key="3">
    <source>
        <dbReference type="ARBA" id="ARBA00023157"/>
    </source>
</evidence>
<dbReference type="InterPro" id="IPR050708">
    <property type="entry name" value="T6SS_VgrG/RHS"/>
</dbReference>
<reference evidence="6" key="1">
    <citation type="submission" date="2021-01" db="EMBL/GenBank/DDBJ databases">
        <title>Whole genome shotgun sequence of Planosporangium mesophilum NBRC 109066.</title>
        <authorList>
            <person name="Komaki H."/>
            <person name="Tamura T."/>
        </authorList>
    </citation>
    <scope>NUCLEOTIDE SEQUENCE</scope>
    <source>
        <strain evidence="6">NBRC 109066</strain>
    </source>
</reference>
<dbReference type="InterPro" id="IPR001791">
    <property type="entry name" value="Laminin_G"/>
</dbReference>
<accession>A0A8J3TCC4</accession>
<evidence type="ECO:0000256" key="1">
    <source>
        <dbReference type="ARBA" id="ARBA00022729"/>
    </source>
</evidence>
<dbReference type="Gene3D" id="2.60.120.200">
    <property type="match status" value="3"/>
</dbReference>
<dbReference type="InterPro" id="IPR045351">
    <property type="entry name" value="DUF6531"/>
</dbReference>
<keyword evidence="7" id="KW-1185">Reference proteome</keyword>
<evidence type="ECO:0000313" key="7">
    <source>
        <dbReference type="Proteomes" id="UP000599074"/>
    </source>
</evidence>
<dbReference type="InterPro" id="IPR022385">
    <property type="entry name" value="Rhs_assc_core"/>
</dbReference>
<protein>
    <recommendedName>
        <fullName evidence="5">Laminin G domain-containing protein</fullName>
    </recommendedName>
</protein>
<keyword evidence="1" id="KW-0732">Signal</keyword>
<evidence type="ECO:0000256" key="4">
    <source>
        <dbReference type="SAM" id="MobiDB-lite"/>
    </source>
</evidence>
<dbReference type="Pfam" id="PF05593">
    <property type="entry name" value="RHS_repeat"/>
    <property type="match status" value="11"/>
</dbReference>
<dbReference type="Pfam" id="PF25023">
    <property type="entry name" value="TEN_YD-shell"/>
    <property type="match status" value="1"/>
</dbReference>
<feature type="region of interest" description="Disordered" evidence="4">
    <location>
        <begin position="1"/>
        <end position="98"/>
    </location>
</feature>
<dbReference type="EMBL" id="BOON01000027">
    <property type="protein sequence ID" value="GII23282.1"/>
    <property type="molecule type" value="Genomic_DNA"/>
</dbReference>
<evidence type="ECO:0000313" key="6">
    <source>
        <dbReference type="EMBL" id="GII23282.1"/>
    </source>
</evidence>
<keyword evidence="3" id="KW-1015">Disulfide bond</keyword>
<dbReference type="InterPro" id="IPR056823">
    <property type="entry name" value="TEN-like_YD-shell"/>
</dbReference>
<dbReference type="Proteomes" id="UP000599074">
    <property type="component" value="Unassembled WGS sequence"/>
</dbReference>
<sequence length="3326" mass="347320">MQPSGTAAGKQHYAPTAQTTAGGGAGRAPDLPTGALAPATRSAPGRPNRTVPPATPSGPEAKQDRTRQITNGDSFRPGQSRRIAAAASANSDVYENPDGSYSRKIFQNPVNFRAADGTWQPIDRTLVAGADGRLRQKANSPGAEFAGRADDPKLAQLSLGDGRSMAYSLAGAAPVTARAQGAAVTYPGVRPGVDLRLSSVPTGVKESLVLHSPPAESSWVFPLRLEGLTPRLESNGSVTLVDGAGAVQGRIPAGYMEDSAFNPRSGGFARSEAVKYELTSVDGAPALRVSADQAWLRDPARKYPVTVDPTTLIAKMLTTGDTYVISTSIMDKSYENDLQTGTWNAGGEKAYSFLKFSGFDSVFQGAKIASTSLNLYLSWAYTCTPKPFNVNPVTQPWTIWDITYPGPTFGASIGSLTPDPGVACTNTAGDRTVGKWVRVPLTTTTFQNWALGDSNYGLAVTASQTDSTQWKKFTAYDQIGPYEPYLQVEYTPNVLPQVDEQYPTDAYSATSLTPELMATSRDPDAWPEPMQYYFRVMNKDATAIVVDSGWQTARNWTVPAGNLKWGQAYTWTVWAYDGGHLSTSQTVNTLATPVPQPLITSALAQNGGKGFEPSVANYTTSATDAVVPTVGPKLAVQRSYNSQDPRVSGAFGAAWSTVFDAAATEQKDAAGALHSVVVTYPGGQELAFGRNGDGTFAPPAGRFATFTPVSGGGYTLADKDGTTYKFTAATSTAGRFGITSVADAQGRAQTFSYDASGRPTKATSAAGRSLSLAWSTPSGATAAHVATVTTDPVTPGTAGTTLTWSYSYDGDHLAKVCPPTSATACTTYTYGTNSRYASAVMNAGPRSYWRLGESGGATAASAVLDQQGVDNGAYANVSLGQPGPLPGSAGTAAGFNGTSSSVRLPAKLISTVSYQSISMWFKANAGDQGVLFSYQADPVTNTTTPRNYTPALYVGTSGKLYGKFWDGNTTPIATSGSVTDGSWHHLTLSGAGNSQALYLDGALVGSRTGQLQIWAPDGTNNEYIGAGFIGGSWPDNPYYNGGGSDHTGHASFFKGSIAEVGFFDRPLTAPQVAAIHRTGTAAARPLTSVVRPSGNPSAKVAYDPADGTVTQVTDTDGGVWKLNKPSVSGSSQAYVGAVLGGGPVDYWRLAESGTTYAINEVNGNTATYNAVTLGAAGGPFGDRTVADFDGASSFLQLPTADIPATGPHSVSMWFKVPAGAATGGVLFSYETEAITAANPATGSWTPALYVGADGKLRGQFWAGSVSNSITTAGKVNDGNWHQVVLAAATNTQTMYLDGAQVGTLSGALVKTTAAYAYVGAGNVTGGWPSPPTNTRGYFKGQIAEVAYYNAQLSAAQAAAQFAARDRSAGTPVRTVKLTDPTGKTITHVYDVATGQELAETDALGNKTQYGYDTGGFLRTVTDPNGNVTTTEHDVRGNDLSTTTCQDRSANKCSTVYYTYYPDATTAVLTPDPRNDQLLTVRDGRSASATDNTYLTRYTYDAKGNRTAVTDPLGRVTRTDYTDGTSVAAADGGYAPAGLPMTLTTAGGAVQRVTYLRSGDVASVTDPVGKVTSYGYDGVGRVTTQKEVTDSYPAGLVTSRSYDGQSRQVSQTDPPVTNRVTGAVHTPLTTVVYDADGLVTSQTIADTTGGDASRTESSTYNTYGQQVSTTDEAGKVTRFEYDAYGNVVREVEADGGETRSAYDAEGQLLTTTLVGYTGDPNAPSPAKDVVLESQAYDPAGRLASETDAMGWVTSYRYTDNGLTAKVTRSDPATGASFVLEENGYDAAGNLISQVTNNGATTTTAVYDAAGRTTSSTLDPAGLKRTTSVTYSADDHVVNETLSDPAGTVSNTDTMYDPLGRVLATTENNGSFTPVNRWRLAESSGSIAADSAGNNPGTTGSGVSWSADRGGSAVLTGSGAITSAGPTVDTARSFTVAGWVNLGDNGAVRKAFAATGAQQSSFDVRYDKTANRWQFTMRPSDSAGETGLTTATSTSTPALNTWTHLAGVYDAAAGTMTLYVNGAAEGSATFAAGWTARRSLLIGAGLTGGAQDGYWNGRISDVQVYSRVLSASEIGSVRSGTAPEAGVGVVRTTYALDQDGLATAVIDPGGNTTNYEYDEAGQQVVSVEPAVSTESGGGAVLTRPVTYVGYNTFGEQVEVKDPNGNVTTDEYDAAGRVVATRRPPYTPPGSSTRIDAVERDSYDERGQLVSETDPLGNTTTYTYDQMGRLAKVTDPNAAVTTYTYDLLGHELSQTDPTGAVSRSTYDFLDREVTSTEVVRQTSSNHTTTSTYGAGGWLTSTKSPAGVVESRTYNAAGEVVTSTDGAGNVTKFAYDGAGREIRETAPDGTYTTTTYDAVGRPVATKVYDAADTLLSTDTNAYDNEGKLTAATDPRGTTTRFGYDATGLLISQVEPVSATDSITTTFGYDQSGHRTRMTDGRGNAFLTTYNSWGLPESQIEPATTAFPDAADRTFTVSYDAAAQPVTLRSPGGVSVSNTFDSVGNLTRQAGTGAEAATTDRTFGYDAARRMTSASGSAGATTFSYDDRDDLLSASGAAGNSSFTYNPDGEIASRTDAAGTTTYGYDSAGRVASAANPTTGVQATYAYNSLSQVARIGYAGSGGNTRSFGYDAQHRLVSDELKSSGGTSIAKITYGYDANGNEISKAVTGFTGSTTNTYTYDLADRLTSWNNGSNTVTYGYDRSGNRVQVGGRYFSYDQRNQLTGDGTTGYKYTARGTLASTSGNAGTLTTKSDAFGQVVSQDASTTQTQQYTYDGLGRLIRPGFAYSGLENTLASDGSATYTRDAEDDLLGVASGSTQAYAWTDLHTDLIGQFTATGTALTGSTSYDPLGNVLARTGMLGQLGYQSEWTDPTTGRVNMLARWYNPDTGQFDSRDSATLDPTPDSVDANRFVYANQNPLTEIDPTGHWGMPSFVKKAVKSVSSAARKVVSKASNTVRKVASTAKRVVKTAVKKVTTTVKKTYHAAKRVASKVYSTAKRVAKKAYTTAKRAVKKTYHAAQRAVKKAYTSAKKYVAKKINQAKKTAKAVFVKAKQAGKMVLAKTKRTVQAATNKIKDAYQATTKFVKDHKNAIIEGIAIVGGIAAGLACTAVTAGVGAVACMVGAGALINLGKDAAQGDIHDVGDALGSAGTGGVQGLTGVVSGYAGGYVAATVAKTVTGRLGDAAASTAGHMLAGAAGGVADAGSQLYASGQIDPSAVAMSMAAGAVEGRGIAHFGKHRAPLVYKPRHVYSSKDVRPAFYDGQHRKRSITSRIVGRNPIGFKGVENGLFTAYDYQDKASDWVGRFIDNPVVGAVARGAAGTVGFVRGYREGTK</sequence>
<dbReference type="NCBIfam" id="TIGR03696">
    <property type="entry name" value="Rhs_assc_core"/>
    <property type="match status" value="1"/>
</dbReference>
<dbReference type="PANTHER" id="PTHR32305">
    <property type="match status" value="1"/>
</dbReference>
<dbReference type="InterPro" id="IPR031325">
    <property type="entry name" value="RHS_repeat"/>
</dbReference>
<feature type="compositionally biased region" description="Polar residues" evidence="4">
    <location>
        <begin position="1597"/>
        <end position="1619"/>
    </location>
</feature>
<dbReference type="SMART" id="SM00560">
    <property type="entry name" value="LamGL"/>
    <property type="match status" value="1"/>
</dbReference>
<dbReference type="Gene3D" id="3.90.930.1">
    <property type="match status" value="1"/>
</dbReference>
<dbReference type="Pfam" id="PF13385">
    <property type="entry name" value="Laminin_G_3"/>
    <property type="match status" value="3"/>
</dbReference>
<name>A0A8J3TCC4_9ACTN</name>
<dbReference type="InterPro" id="IPR006530">
    <property type="entry name" value="YD"/>
</dbReference>
<evidence type="ECO:0000259" key="5">
    <source>
        <dbReference type="PROSITE" id="PS50025"/>
    </source>
</evidence>
<dbReference type="InterPro" id="IPR006558">
    <property type="entry name" value="LamG-like"/>
</dbReference>